<reference evidence="1" key="2">
    <citation type="submission" date="2022-01" db="EMBL/GenBank/DDBJ databases">
        <authorList>
            <person name="Yamashiro T."/>
            <person name="Shiraishi A."/>
            <person name="Satake H."/>
            <person name="Nakayama K."/>
        </authorList>
    </citation>
    <scope>NUCLEOTIDE SEQUENCE</scope>
</reference>
<evidence type="ECO:0000313" key="2">
    <source>
        <dbReference type="Proteomes" id="UP001151760"/>
    </source>
</evidence>
<comment type="caution">
    <text evidence="1">The sequence shown here is derived from an EMBL/GenBank/DDBJ whole genome shotgun (WGS) entry which is preliminary data.</text>
</comment>
<dbReference type="Proteomes" id="UP001151760">
    <property type="component" value="Unassembled WGS sequence"/>
</dbReference>
<accession>A0ABQ5HSH1</accession>
<proteinExistence type="predicted"/>
<evidence type="ECO:0000313" key="1">
    <source>
        <dbReference type="EMBL" id="GJT90635.1"/>
    </source>
</evidence>
<protein>
    <submittedName>
        <fullName evidence="1">Uncharacterized protein</fullName>
    </submittedName>
</protein>
<name>A0ABQ5HSH1_9ASTR</name>
<sequence length="98" mass="10726">MKNSLLHVASSDIQNKNPKIRYEEKKGQDFHLQALCTHWAATKVAAKATTMSVLAMCSSFLEVDAAAVVAAMVATSWFRHASIPVNSQSNYTNRNKGS</sequence>
<keyword evidence="2" id="KW-1185">Reference proteome</keyword>
<reference evidence="1" key="1">
    <citation type="journal article" date="2022" name="Int. J. Mol. Sci.">
        <title>Draft Genome of Tanacetum Coccineum: Genomic Comparison of Closely Related Tanacetum-Family Plants.</title>
        <authorList>
            <person name="Yamashiro T."/>
            <person name="Shiraishi A."/>
            <person name="Nakayama K."/>
            <person name="Satake H."/>
        </authorList>
    </citation>
    <scope>NUCLEOTIDE SEQUENCE</scope>
</reference>
<gene>
    <name evidence="1" type="ORF">Tco_1079480</name>
</gene>
<organism evidence="1 2">
    <name type="scientific">Tanacetum coccineum</name>
    <dbReference type="NCBI Taxonomy" id="301880"/>
    <lineage>
        <taxon>Eukaryota</taxon>
        <taxon>Viridiplantae</taxon>
        <taxon>Streptophyta</taxon>
        <taxon>Embryophyta</taxon>
        <taxon>Tracheophyta</taxon>
        <taxon>Spermatophyta</taxon>
        <taxon>Magnoliopsida</taxon>
        <taxon>eudicotyledons</taxon>
        <taxon>Gunneridae</taxon>
        <taxon>Pentapetalae</taxon>
        <taxon>asterids</taxon>
        <taxon>campanulids</taxon>
        <taxon>Asterales</taxon>
        <taxon>Asteraceae</taxon>
        <taxon>Asteroideae</taxon>
        <taxon>Anthemideae</taxon>
        <taxon>Anthemidinae</taxon>
        <taxon>Tanacetum</taxon>
    </lineage>
</organism>
<dbReference type="EMBL" id="BQNB010019940">
    <property type="protein sequence ID" value="GJT90635.1"/>
    <property type="molecule type" value="Genomic_DNA"/>
</dbReference>